<evidence type="ECO:0000313" key="1">
    <source>
        <dbReference type="EMBL" id="KAJ3548890.1"/>
    </source>
</evidence>
<organism evidence="1 2">
    <name type="scientific">Fusarium decemcellulare</name>
    <dbReference type="NCBI Taxonomy" id="57161"/>
    <lineage>
        <taxon>Eukaryota</taxon>
        <taxon>Fungi</taxon>
        <taxon>Dikarya</taxon>
        <taxon>Ascomycota</taxon>
        <taxon>Pezizomycotina</taxon>
        <taxon>Sordariomycetes</taxon>
        <taxon>Hypocreomycetidae</taxon>
        <taxon>Hypocreales</taxon>
        <taxon>Nectriaceae</taxon>
        <taxon>Fusarium</taxon>
        <taxon>Fusarium decemcellulare species complex</taxon>
    </lineage>
</organism>
<keyword evidence="2" id="KW-1185">Reference proteome</keyword>
<gene>
    <name evidence="1" type="ORF">NM208_g792</name>
</gene>
<dbReference type="EMBL" id="JANRMS010000036">
    <property type="protein sequence ID" value="KAJ3548890.1"/>
    <property type="molecule type" value="Genomic_DNA"/>
</dbReference>
<comment type="caution">
    <text evidence="1">The sequence shown here is derived from an EMBL/GenBank/DDBJ whole genome shotgun (WGS) entry which is preliminary data.</text>
</comment>
<dbReference type="Proteomes" id="UP001148629">
    <property type="component" value="Unassembled WGS sequence"/>
</dbReference>
<proteinExistence type="predicted"/>
<evidence type="ECO:0000313" key="2">
    <source>
        <dbReference type="Proteomes" id="UP001148629"/>
    </source>
</evidence>
<accession>A0ACC1SY75</accession>
<reference evidence="1" key="1">
    <citation type="submission" date="2022-08" db="EMBL/GenBank/DDBJ databases">
        <title>Genome Sequence of Fusarium decemcellulare.</title>
        <authorList>
            <person name="Buettner E."/>
        </authorList>
    </citation>
    <scope>NUCLEOTIDE SEQUENCE</scope>
    <source>
        <strain evidence="1">Babe19</strain>
    </source>
</reference>
<protein>
    <submittedName>
        <fullName evidence="1">Uncharacterized protein</fullName>
    </submittedName>
</protein>
<sequence length="858" mass="95002">MDGNVDTEKLLGALALEQKLSLLAGGSQWRTAAIPELSIPPLKVSDGPSGARGEVFGEGIPAAFLPSGVSLGATWDVDLVREIGHLLAEEASIGDPNTRQLTDVWFHDRSASQNQPLCCWPRPSVYTATRLEEETLKLLGIQSRGVGATPKHFVANDQETKRFKVNVHVDSRTLREVYLLPFQMVVREADPWCMMTAYNKVNGSYCDASKQLLIDIARDEWKWTGVFMSDWGGTTSTVESINNGLDLEMPGPPAKRSYQLLKKPLEDGLVDLKRVNESVLRVLNLLRKANRFDNPIDKPEHCRDMDDPAFNTKELLRCAAASGIVLLKNESNCLPLKPEGLPKLAVLGPNARRVVAGGGGSSYIKAPYWTTVFGSINDHYASRGTQVLYHVGAKVNRYLPTPGSGVAKDPHSRQSGACLEWHSTHDLTGPPVARTHIDDLYFMGFGDVPPEIGRLTGYSLQAYTVLTPQTTGTHKISLAAIGPAKLFLDDELILEQSGEFEAKGPLFFTYGSDERITSRAMVAGRQYHVRIDYHSHDRQLCPELDHLVEPMEDKFQGFRLGFEEFNSSDLPAEAARIAQDCDAAVIVVGRDKEWETESQDIPFLELPGEQVRLIQEVSARCKRVIVVVQAGTPVLLDPWIDRVQAVLYTWYQGQELGNAALDVISGQLNPSGRLPVTFPRRIQDCPAYSSFPGELSETHYSEGLHVGYRWWDLVGTQPHFPIGFGLSFNSFSVKPESISSDILSSDEPLKVQVLVENTGGSDLPGRETVIVWFSQDSPRRLVRPVKQICGFAKSAALGRGNKQKVEIQIDAYAFGMYDPQKGYWIVDAGSCFTMLVGRNCLDATSVWKVRAEKEIFWS</sequence>
<name>A0ACC1SY75_9HYPO</name>